<dbReference type="PANTHER" id="PTHR10963">
    <property type="entry name" value="GLYCOSYL HYDROLASE-RELATED"/>
    <property type="match status" value="1"/>
</dbReference>
<dbReference type="InterPro" id="IPR013320">
    <property type="entry name" value="ConA-like_dom_sf"/>
</dbReference>
<dbReference type="RefSeq" id="WP_208494743.1">
    <property type="nucleotide sequence ID" value="NZ_JAGFNP010000002.1"/>
</dbReference>
<dbReference type="InterPro" id="IPR006311">
    <property type="entry name" value="TAT_signal"/>
</dbReference>
<dbReference type="PROSITE" id="PS51318">
    <property type="entry name" value="TAT"/>
    <property type="match status" value="1"/>
</dbReference>
<gene>
    <name evidence="3" type="ORF">J5V16_04140</name>
</gene>
<dbReference type="PANTHER" id="PTHR10963:SF55">
    <property type="entry name" value="GLYCOSIDE HYDROLASE FAMILY 16 PROTEIN"/>
    <property type="match status" value="1"/>
</dbReference>
<dbReference type="InterPro" id="IPR050546">
    <property type="entry name" value="Glycosyl_Hydrlase_16"/>
</dbReference>
<dbReference type="SUPFAM" id="SSF49899">
    <property type="entry name" value="Concanavalin A-like lectins/glucanases"/>
    <property type="match status" value="1"/>
</dbReference>
<accession>A0ABS3TZP9</accession>
<evidence type="ECO:0000313" key="4">
    <source>
        <dbReference type="Proteomes" id="UP000681341"/>
    </source>
</evidence>
<dbReference type="Gene3D" id="2.60.120.200">
    <property type="match status" value="1"/>
</dbReference>
<evidence type="ECO:0000259" key="2">
    <source>
        <dbReference type="PROSITE" id="PS51762"/>
    </source>
</evidence>
<feature type="domain" description="GH16" evidence="2">
    <location>
        <begin position="18"/>
        <end position="303"/>
    </location>
</feature>
<protein>
    <recommendedName>
        <fullName evidence="2">GH16 domain-containing protein</fullName>
    </recommendedName>
</protein>
<reference evidence="3 4" key="1">
    <citation type="submission" date="2021-03" db="EMBL/GenBank/DDBJ databases">
        <title>Glycomyces sp. nov., a novel actinomycete isolated from soil.</title>
        <authorList>
            <person name="Yang X."/>
            <person name="Xu X."/>
        </authorList>
    </citation>
    <scope>NUCLEOTIDE SEQUENCE [LARGE SCALE GENOMIC DNA]</scope>
    <source>
        <strain evidence="3 4">NEAU-S30</strain>
    </source>
</reference>
<comment type="caution">
    <text evidence="3">The sequence shown here is derived from an EMBL/GenBank/DDBJ whole genome shotgun (WGS) entry which is preliminary data.</text>
</comment>
<evidence type="ECO:0000313" key="3">
    <source>
        <dbReference type="EMBL" id="MBO3732000.1"/>
    </source>
</evidence>
<keyword evidence="4" id="KW-1185">Reference proteome</keyword>
<comment type="similarity">
    <text evidence="1">Belongs to the glycosyl hydrolase 16 family.</text>
</comment>
<sequence length="306" mass="33466">MTAFLRAVASARDDAKAVTMTNPPQPGSSRRTALKRIAATAAAAVTAPLIGAADPARAADAAAQQIGAAAWETLIDGNSFASRAALESEWNYLYPWGSDHNGTARMYASSTDANHCFLSPAGVLNLKATRITWNEGNSSKDPYLPIRYHSAAIHAKNQVLVNDRYPNWEIRGEFQAPSAPGTWPAFWITGANSWPPESDILEYKGDNRNWFNTYDGGWDNTLVTVASPGSWHEYRIWMTKTSGTDVQIHYYLDDVWKAAHTGSNFVGKPMNIIINLQMEGSSGASGPTRDTYYKARNVYVGRTNNG</sequence>
<name>A0ABS3TZP9_9ACTN</name>
<dbReference type="InterPro" id="IPR000757">
    <property type="entry name" value="Beta-glucanase-like"/>
</dbReference>
<dbReference type="EMBL" id="JAGFNP010000002">
    <property type="protein sequence ID" value="MBO3732000.1"/>
    <property type="molecule type" value="Genomic_DNA"/>
</dbReference>
<evidence type="ECO:0000256" key="1">
    <source>
        <dbReference type="ARBA" id="ARBA00006865"/>
    </source>
</evidence>
<dbReference type="PROSITE" id="PS51762">
    <property type="entry name" value="GH16_2"/>
    <property type="match status" value="1"/>
</dbReference>
<organism evidence="3 4">
    <name type="scientific">Glycomyces niveus</name>
    <dbReference type="NCBI Taxonomy" id="2820287"/>
    <lineage>
        <taxon>Bacteria</taxon>
        <taxon>Bacillati</taxon>
        <taxon>Actinomycetota</taxon>
        <taxon>Actinomycetes</taxon>
        <taxon>Glycomycetales</taxon>
        <taxon>Glycomycetaceae</taxon>
        <taxon>Glycomyces</taxon>
    </lineage>
</organism>
<dbReference type="Proteomes" id="UP000681341">
    <property type="component" value="Unassembled WGS sequence"/>
</dbReference>
<proteinExistence type="inferred from homology"/>